<sequence length="238" mass="25213">MTIWDLLGSAVRRWGVTLAGLLLTATAVFWVISVPEVYSSHVRVVLLPPISDEPNGYADSSRSLVHLAGAVAREIRGTGDIPESVSGDVTLARAGYHDGFEVRHVNAGGQWKYQFDDPVLDVQAVGATRAEAQSQMTRALQAVESTLTRMQDAEAVPAEDRVRTRLNPPAPQLRVEDGSRVRALAATVLAGVMLTLGILGSLGPARGAGPGPGHRDGPDGPQEPSNSLTKSRARASQL</sequence>
<name>A0A4R8UE95_9MICO</name>
<proteinExistence type="predicted"/>
<dbReference type="EMBL" id="SOEZ01000039">
    <property type="protein sequence ID" value="TFB51738.1"/>
    <property type="molecule type" value="Genomic_DNA"/>
</dbReference>
<organism evidence="3 4">
    <name type="scientific">Cryobacterium tagatosivorans</name>
    <dbReference type="NCBI Taxonomy" id="1259199"/>
    <lineage>
        <taxon>Bacteria</taxon>
        <taxon>Bacillati</taxon>
        <taxon>Actinomycetota</taxon>
        <taxon>Actinomycetes</taxon>
        <taxon>Micrococcales</taxon>
        <taxon>Microbacteriaceae</taxon>
        <taxon>Cryobacterium</taxon>
    </lineage>
</organism>
<keyword evidence="2" id="KW-0812">Transmembrane</keyword>
<accession>A0A4R8UE95</accession>
<reference evidence="3 4" key="1">
    <citation type="submission" date="2019-03" db="EMBL/GenBank/DDBJ databases">
        <title>Genomics of glacier-inhabiting Cryobacterium strains.</title>
        <authorList>
            <person name="Liu Q."/>
            <person name="Xin Y.-H."/>
        </authorList>
    </citation>
    <scope>NUCLEOTIDE SEQUENCE [LARGE SCALE GENOMIC DNA]</scope>
    <source>
        <strain evidence="3 4">Sr47</strain>
    </source>
</reference>
<dbReference type="OrthoDB" id="5179260at2"/>
<gene>
    <name evidence="3" type="ORF">E3O23_07855</name>
</gene>
<feature type="transmembrane region" description="Helical" evidence="2">
    <location>
        <begin position="14"/>
        <end position="33"/>
    </location>
</feature>
<evidence type="ECO:0000313" key="4">
    <source>
        <dbReference type="Proteomes" id="UP000297866"/>
    </source>
</evidence>
<dbReference type="AlphaFoldDB" id="A0A4R8UE95"/>
<dbReference type="Proteomes" id="UP000297866">
    <property type="component" value="Unassembled WGS sequence"/>
</dbReference>
<feature type="region of interest" description="Disordered" evidence="1">
    <location>
        <begin position="205"/>
        <end position="238"/>
    </location>
</feature>
<evidence type="ECO:0000256" key="1">
    <source>
        <dbReference type="SAM" id="MobiDB-lite"/>
    </source>
</evidence>
<feature type="transmembrane region" description="Helical" evidence="2">
    <location>
        <begin position="183"/>
        <end position="202"/>
    </location>
</feature>
<evidence type="ECO:0000256" key="2">
    <source>
        <dbReference type="SAM" id="Phobius"/>
    </source>
</evidence>
<keyword evidence="4" id="KW-1185">Reference proteome</keyword>
<protein>
    <recommendedName>
        <fullName evidence="5">Polysaccharide chain length determinant N-terminal domain-containing protein</fullName>
    </recommendedName>
</protein>
<keyword evidence="2" id="KW-0472">Membrane</keyword>
<dbReference type="RefSeq" id="WP_134489822.1">
    <property type="nucleotide sequence ID" value="NZ_SOEZ01000039.1"/>
</dbReference>
<feature type="compositionally biased region" description="Polar residues" evidence="1">
    <location>
        <begin position="223"/>
        <end position="238"/>
    </location>
</feature>
<evidence type="ECO:0008006" key="5">
    <source>
        <dbReference type="Google" id="ProtNLM"/>
    </source>
</evidence>
<evidence type="ECO:0000313" key="3">
    <source>
        <dbReference type="EMBL" id="TFB51738.1"/>
    </source>
</evidence>
<comment type="caution">
    <text evidence="3">The sequence shown here is derived from an EMBL/GenBank/DDBJ whole genome shotgun (WGS) entry which is preliminary data.</text>
</comment>
<keyword evidence="2" id="KW-1133">Transmembrane helix</keyword>